<dbReference type="GO" id="GO:0032259">
    <property type="term" value="P:methylation"/>
    <property type="evidence" value="ECO:0007669"/>
    <property type="project" value="UniProtKB-KW"/>
</dbReference>
<evidence type="ECO:0000256" key="2">
    <source>
        <dbReference type="ARBA" id="ARBA00022679"/>
    </source>
</evidence>
<evidence type="ECO:0000256" key="1">
    <source>
        <dbReference type="ARBA" id="ARBA00022603"/>
    </source>
</evidence>
<proteinExistence type="predicted"/>
<dbReference type="Gene3D" id="3.40.50.150">
    <property type="entry name" value="Vaccinia Virus protein VP39"/>
    <property type="match status" value="1"/>
</dbReference>
<keyword evidence="2 4" id="KW-0808">Transferase</keyword>
<dbReference type="PANTHER" id="PTHR43861">
    <property type="entry name" value="TRANS-ACONITATE 2-METHYLTRANSFERASE-RELATED"/>
    <property type="match status" value="1"/>
</dbReference>
<keyword evidence="1 4" id="KW-0489">Methyltransferase</keyword>
<accession>A0A1B1YEG8</accession>
<dbReference type="Pfam" id="PF13649">
    <property type="entry name" value="Methyltransf_25"/>
    <property type="match status" value="1"/>
</dbReference>
<feature type="domain" description="Methyltransferase" evidence="3">
    <location>
        <begin position="34"/>
        <end position="117"/>
    </location>
</feature>
<reference evidence="4 5" key="1">
    <citation type="submission" date="2016-02" db="EMBL/GenBank/DDBJ databases">
        <title>Comparison of Clostridium stercorarium subspecies using comparative genomics and transcriptomics.</title>
        <authorList>
            <person name="Schellenberg J."/>
            <person name="Thallinger G."/>
            <person name="Levin D.B."/>
            <person name="Zhang X."/>
            <person name="Alvare G."/>
            <person name="Fristensky B."/>
            <person name="Sparling R."/>
        </authorList>
    </citation>
    <scope>NUCLEOTIDE SEQUENCE [LARGE SCALE GENOMIC DNA]</scope>
    <source>
        <strain evidence="4 5">DSM 2910</strain>
    </source>
</reference>
<dbReference type="AlphaFoldDB" id="A0A1B1YEG8"/>
<name>A0A1B1YEG8_THEST</name>
<dbReference type="GO" id="GO:0008168">
    <property type="term" value="F:methyltransferase activity"/>
    <property type="evidence" value="ECO:0007669"/>
    <property type="project" value="UniProtKB-KW"/>
</dbReference>
<organism evidence="4 5">
    <name type="scientific">Thermoclostridium stercorarium subsp. thermolacticum DSM 2910</name>
    <dbReference type="NCBI Taxonomy" id="1121336"/>
    <lineage>
        <taxon>Bacteria</taxon>
        <taxon>Bacillati</taxon>
        <taxon>Bacillota</taxon>
        <taxon>Clostridia</taxon>
        <taxon>Eubacteriales</taxon>
        <taxon>Oscillospiraceae</taxon>
        <taxon>Thermoclostridium</taxon>
    </lineage>
</organism>
<evidence type="ECO:0000313" key="5">
    <source>
        <dbReference type="Proteomes" id="UP000092971"/>
    </source>
</evidence>
<gene>
    <name evidence="4" type="ORF">CSTERTH_08935</name>
</gene>
<dbReference type="PANTHER" id="PTHR43861:SF1">
    <property type="entry name" value="TRANS-ACONITATE 2-METHYLTRANSFERASE"/>
    <property type="match status" value="1"/>
</dbReference>
<dbReference type="RefSeq" id="WP_015359514.1">
    <property type="nucleotide sequence ID" value="NZ_CP014672.1"/>
</dbReference>
<evidence type="ECO:0000259" key="3">
    <source>
        <dbReference type="Pfam" id="PF13649"/>
    </source>
</evidence>
<dbReference type="OrthoDB" id="9774345at2"/>
<protein>
    <submittedName>
        <fullName evidence="4">Trans-aconitate methyltransferase</fullName>
    </submittedName>
</protein>
<dbReference type="EMBL" id="CP014672">
    <property type="protein sequence ID" value="ANW99140.1"/>
    <property type="molecule type" value="Genomic_DNA"/>
</dbReference>
<dbReference type="InterPro" id="IPR029063">
    <property type="entry name" value="SAM-dependent_MTases_sf"/>
</dbReference>
<dbReference type="Proteomes" id="UP000092971">
    <property type="component" value="Chromosome"/>
</dbReference>
<evidence type="ECO:0000313" key="4">
    <source>
        <dbReference type="EMBL" id="ANW99140.1"/>
    </source>
</evidence>
<dbReference type="SUPFAM" id="SSF53335">
    <property type="entry name" value="S-adenosyl-L-methionine-dependent methyltransferases"/>
    <property type="match status" value="1"/>
</dbReference>
<dbReference type="CDD" id="cd02440">
    <property type="entry name" value="AdoMet_MTases"/>
    <property type="match status" value="1"/>
</dbReference>
<dbReference type="InterPro" id="IPR041698">
    <property type="entry name" value="Methyltransf_25"/>
</dbReference>
<sequence>MDWNSDQYLKFKSERTQPAVDLVNRISAVNPEKILDIGCGPGNSTEVLYNKFPKAYILGVDISEEMIRTARMKYPNLDFRICDAGKDLSQLDNDFDIVFSNACIQWVPDHRNLIRNMLLKRFARYQEERI</sequence>